<dbReference type="AlphaFoldDB" id="A0A2P5HKQ5"/>
<evidence type="ECO:0000256" key="1">
    <source>
        <dbReference type="SAM" id="MobiDB-lite"/>
    </source>
</evidence>
<sequence>MEHDENAVTPHADSCRSVFELGFRTWANLSQRGSGEAKREILEILRSIEDSFPDHPALPRGLNLTKSPGCWQATGVSFWDAGWDSASSDSASISCGPGPPAIAPQEHSFVITKSRPTRLTLQKCTESDLNSFIGDGDDHISILFLAWAYVLSARWTEVIPGANDIQYTENSAESSRKESSAVDVPIMATSREAARWWKAVLAPGQGWLANADTDGGILYSPWSIRLSSSTVLTPIFLDNSPAPSDAADSAAALQYLSEYVAVYGVAEQSWAALAAVLCLPFATRWSSNIALPAPSISQRRLLSQQDKPSAPFSLGQVDKLMVLSCNTQGIEALLLSTFFDPAVPCNLVSPFLQGVFAALDSISQAPLQVIHALSRHSPKVGFLWVGAWILGKHTSLLDHARHGFSEIDLLSAVWTGTTQIFMQLPVSTPSPGHIRREDECRLAYLTSKKYQRNLPFCPWKPFGSVPVKDAELGAQIHAGCRGHRLRYKGWAWDCWDNGRPVNVTHDVPASNNSYELSKSLHRASIEVPYDKLDMEDDSASCTATLNAFMWLRRGGFAASERHIRRHEWICEAFDDEDDNSCESLPEEEDVSDVDAARKRPKSAISRPKLGGWLASTQARRGDSV</sequence>
<protein>
    <recommendedName>
        <fullName evidence="4">Immunoglobulin variable region used by the ITC63B heavy chain</fullName>
    </recommendedName>
</protein>
<feature type="region of interest" description="Disordered" evidence="1">
    <location>
        <begin position="577"/>
        <end position="603"/>
    </location>
</feature>
<dbReference type="OrthoDB" id="3549294at2759"/>
<comment type="caution">
    <text evidence="2">The sequence shown here is derived from an EMBL/GenBank/DDBJ whole genome shotgun (WGS) entry which is preliminary data.</text>
</comment>
<evidence type="ECO:0000313" key="3">
    <source>
        <dbReference type="Proteomes" id="UP000094444"/>
    </source>
</evidence>
<dbReference type="EMBL" id="MAVT02001466">
    <property type="protein sequence ID" value="POS70844.1"/>
    <property type="molecule type" value="Genomic_DNA"/>
</dbReference>
<keyword evidence="3" id="KW-1185">Reference proteome</keyword>
<proteinExistence type="predicted"/>
<dbReference type="InParanoid" id="A0A2P5HKQ5"/>
<name>A0A2P5HKQ5_DIAHE</name>
<reference evidence="2" key="1">
    <citation type="submission" date="2017-09" db="EMBL/GenBank/DDBJ databases">
        <title>Polyketide synthases of a Diaporthe helianthi virulent isolate.</title>
        <authorList>
            <person name="Baroncelli R."/>
        </authorList>
    </citation>
    <scope>NUCLEOTIDE SEQUENCE [LARGE SCALE GENOMIC DNA]</scope>
    <source>
        <strain evidence="2">7/96</strain>
    </source>
</reference>
<evidence type="ECO:0008006" key="4">
    <source>
        <dbReference type="Google" id="ProtNLM"/>
    </source>
</evidence>
<dbReference type="Proteomes" id="UP000094444">
    <property type="component" value="Unassembled WGS sequence"/>
</dbReference>
<gene>
    <name evidence="2" type="ORF">DHEL01_v210760</name>
</gene>
<organism evidence="2 3">
    <name type="scientific">Diaporthe helianthi</name>
    <dbReference type="NCBI Taxonomy" id="158607"/>
    <lineage>
        <taxon>Eukaryota</taxon>
        <taxon>Fungi</taxon>
        <taxon>Dikarya</taxon>
        <taxon>Ascomycota</taxon>
        <taxon>Pezizomycotina</taxon>
        <taxon>Sordariomycetes</taxon>
        <taxon>Sordariomycetidae</taxon>
        <taxon>Diaporthales</taxon>
        <taxon>Diaporthaceae</taxon>
        <taxon>Diaporthe</taxon>
    </lineage>
</organism>
<feature type="compositionally biased region" description="Acidic residues" evidence="1">
    <location>
        <begin position="577"/>
        <end position="592"/>
    </location>
</feature>
<evidence type="ECO:0000313" key="2">
    <source>
        <dbReference type="EMBL" id="POS70844.1"/>
    </source>
</evidence>
<accession>A0A2P5HKQ5</accession>
<dbReference type="STRING" id="158607.A0A2P5HKQ5"/>